<dbReference type="RefSeq" id="WP_169259369.1">
    <property type="nucleotide sequence ID" value="NZ_WTVQ01000006.1"/>
</dbReference>
<dbReference type="InterPro" id="IPR029787">
    <property type="entry name" value="Nucleotide_cyclase"/>
</dbReference>
<dbReference type="SUPFAM" id="SSF55073">
    <property type="entry name" value="Nucleotide cyclase"/>
    <property type="match status" value="1"/>
</dbReference>
<evidence type="ECO:0000313" key="6">
    <source>
        <dbReference type="EMBL" id="NMG74223.1"/>
    </source>
</evidence>
<feature type="region of interest" description="Disordered" evidence="2">
    <location>
        <begin position="1"/>
        <end position="21"/>
    </location>
</feature>
<dbReference type="Pfam" id="PF00563">
    <property type="entry name" value="EAL"/>
    <property type="match status" value="1"/>
</dbReference>
<name>A0ABX1Q7D9_9RHOO</name>
<dbReference type="PROSITE" id="PS50887">
    <property type="entry name" value="GGDEF"/>
    <property type="match status" value="1"/>
</dbReference>
<dbReference type="SMART" id="SM00052">
    <property type="entry name" value="EAL"/>
    <property type="match status" value="1"/>
</dbReference>
<dbReference type="CDD" id="cd01949">
    <property type="entry name" value="GGDEF"/>
    <property type="match status" value="1"/>
</dbReference>
<dbReference type="CDD" id="cd01948">
    <property type="entry name" value="EAL"/>
    <property type="match status" value="1"/>
</dbReference>
<dbReference type="SMART" id="SM00267">
    <property type="entry name" value="GGDEF"/>
    <property type="match status" value="1"/>
</dbReference>
<evidence type="ECO:0000313" key="7">
    <source>
        <dbReference type="Proteomes" id="UP000648984"/>
    </source>
</evidence>
<accession>A0ABX1Q7D9</accession>
<dbReference type="InterPro" id="IPR001633">
    <property type="entry name" value="EAL_dom"/>
</dbReference>
<sequence length="599" mass="66377">MHTTSNLPLENADHRDAPTAGLLEGDQCTEADRLPEERTKPRVLVVRDKERIRSGLRDALERNGFVIDEADSGASAIARITRTRPDLLLLDAATSGTDGFATCMQLKVLPQCEDLPVLMITSPDAQQIAYAFAVGASDCITEPLHANVLAHRMRHTLDLSRAERYVRYLTYTDSLTGLPNRTAFQEKLQAQLDPTQGDTRMFALLFLDLDRFKFVNDTLGHEIGDRLLKIASRRLARSAGAYVARLGGDEFAVLLEDLSSVAVAASVTQAITTELTKPYLIDGHDLFVTTSIGIAFYPYDGPDVGTLLRHAESAMYRAKRTNHRFMFYEGAMESRAREHLQLENDLRHAVERGELVLHYQPERDAATGRMVAAEALVRWQHPVRGLIGPNEFIPLAEEIGLIGPIGAWVLDTACAQLKIWREAGHYLRVAVNFSAEQLQDRSIAAAVEHVLHRCRLRPDDLVIEITESVWLDHQTNAIDNLDRLKRLGVHVAIDDFGTGYSSLSYLKRMPVDILKVDRSFVTDLADTGPAPAIVRGIISLAHKLELEVIVEGVETAIQYDLVRKMGCDVVQGYLLGKTLSPTAFSDAYFGKASCEGSTP</sequence>
<dbReference type="InterPro" id="IPR011006">
    <property type="entry name" value="CheY-like_superfamily"/>
</dbReference>
<dbReference type="InterPro" id="IPR000160">
    <property type="entry name" value="GGDEF_dom"/>
</dbReference>
<keyword evidence="7" id="KW-1185">Reference proteome</keyword>
<protein>
    <submittedName>
        <fullName evidence="6">EAL domain-containing protein</fullName>
    </submittedName>
</protein>
<comment type="caution">
    <text evidence="6">The sequence shown here is derived from an EMBL/GenBank/DDBJ whole genome shotgun (WGS) entry which is preliminary data.</text>
</comment>
<keyword evidence="1" id="KW-0597">Phosphoprotein</keyword>
<feature type="domain" description="GGDEF" evidence="5">
    <location>
        <begin position="200"/>
        <end position="330"/>
    </location>
</feature>
<dbReference type="Gene3D" id="3.40.50.2300">
    <property type="match status" value="1"/>
</dbReference>
<evidence type="ECO:0000259" key="5">
    <source>
        <dbReference type="PROSITE" id="PS50887"/>
    </source>
</evidence>
<dbReference type="PANTHER" id="PTHR44757:SF2">
    <property type="entry name" value="BIOFILM ARCHITECTURE MAINTENANCE PROTEIN MBAA"/>
    <property type="match status" value="1"/>
</dbReference>
<dbReference type="NCBIfam" id="TIGR00254">
    <property type="entry name" value="GGDEF"/>
    <property type="match status" value="1"/>
</dbReference>
<dbReference type="SMART" id="SM00448">
    <property type="entry name" value="REC"/>
    <property type="match status" value="1"/>
</dbReference>
<evidence type="ECO:0000256" key="1">
    <source>
        <dbReference type="PROSITE-ProRule" id="PRU00169"/>
    </source>
</evidence>
<dbReference type="Gene3D" id="3.30.70.270">
    <property type="match status" value="1"/>
</dbReference>
<evidence type="ECO:0000256" key="2">
    <source>
        <dbReference type="SAM" id="MobiDB-lite"/>
    </source>
</evidence>
<dbReference type="InterPro" id="IPR001789">
    <property type="entry name" value="Sig_transdc_resp-reg_receiver"/>
</dbReference>
<feature type="domain" description="Response regulatory" evidence="3">
    <location>
        <begin position="42"/>
        <end position="157"/>
    </location>
</feature>
<organism evidence="6 7">
    <name type="scientific">Aromatoleum diolicum</name>
    <dbReference type="NCBI Taxonomy" id="75796"/>
    <lineage>
        <taxon>Bacteria</taxon>
        <taxon>Pseudomonadati</taxon>
        <taxon>Pseudomonadota</taxon>
        <taxon>Betaproteobacteria</taxon>
        <taxon>Rhodocyclales</taxon>
        <taxon>Rhodocyclaceae</taxon>
        <taxon>Aromatoleum</taxon>
    </lineage>
</organism>
<dbReference type="PROSITE" id="PS50883">
    <property type="entry name" value="EAL"/>
    <property type="match status" value="1"/>
</dbReference>
<dbReference type="SUPFAM" id="SSF141868">
    <property type="entry name" value="EAL domain-like"/>
    <property type="match status" value="1"/>
</dbReference>
<dbReference type="EMBL" id="WTVQ01000006">
    <property type="protein sequence ID" value="NMG74223.1"/>
    <property type="molecule type" value="Genomic_DNA"/>
</dbReference>
<dbReference type="Proteomes" id="UP000648984">
    <property type="component" value="Unassembled WGS sequence"/>
</dbReference>
<reference evidence="6 7" key="1">
    <citation type="submission" date="2019-12" db="EMBL/GenBank/DDBJ databases">
        <title>Comparative genomics gives insights into the taxonomy of the Azoarcus-Aromatoleum group and reveals separate origins of nif in the plant-associated Azoarcus and non-plant-associated Aromatoleum sub-groups.</title>
        <authorList>
            <person name="Lafos M."/>
            <person name="Maluk M."/>
            <person name="Batista M."/>
            <person name="Junghare M."/>
            <person name="Carmona M."/>
            <person name="Faoro H."/>
            <person name="Cruz L.M."/>
            <person name="Battistoni F."/>
            <person name="De Souza E."/>
            <person name="Pedrosa F."/>
            <person name="Chen W.-M."/>
            <person name="Poole P.S."/>
            <person name="Dixon R.A."/>
            <person name="James E.K."/>
        </authorList>
    </citation>
    <scope>NUCLEOTIDE SEQUENCE [LARGE SCALE GENOMIC DNA]</scope>
    <source>
        <strain evidence="6 7">22Lin</strain>
    </source>
</reference>
<evidence type="ECO:0000259" key="3">
    <source>
        <dbReference type="PROSITE" id="PS50110"/>
    </source>
</evidence>
<dbReference type="InterPro" id="IPR035919">
    <property type="entry name" value="EAL_sf"/>
</dbReference>
<dbReference type="Gene3D" id="3.20.20.450">
    <property type="entry name" value="EAL domain"/>
    <property type="match status" value="1"/>
</dbReference>
<evidence type="ECO:0000259" key="4">
    <source>
        <dbReference type="PROSITE" id="PS50883"/>
    </source>
</evidence>
<dbReference type="PANTHER" id="PTHR44757">
    <property type="entry name" value="DIGUANYLATE CYCLASE DGCP"/>
    <property type="match status" value="1"/>
</dbReference>
<dbReference type="Pfam" id="PF00072">
    <property type="entry name" value="Response_reg"/>
    <property type="match status" value="1"/>
</dbReference>
<feature type="modified residue" description="4-aspartylphosphate" evidence="1">
    <location>
        <position position="91"/>
    </location>
</feature>
<dbReference type="Pfam" id="PF00990">
    <property type="entry name" value="GGDEF"/>
    <property type="match status" value="1"/>
</dbReference>
<dbReference type="InterPro" id="IPR052155">
    <property type="entry name" value="Biofilm_reg_signaling"/>
</dbReference>
<feature type="domain" description="EAL" evidence="4">
    <location>
        <begin position="339"/>
        <end position="592"/>
    </location>
</feature>
<dbReference type="PROSITE" id="PS50110">
    <property type="entry name" value="RESPONSE_REGULATORY"/>
    <property type="match status" value="1"/>
</dbReference>
<dbReference type="SUPFAM" id="SSF52172">
    <property type="entry name" value="CheY-like"/>
    <property type="match status" value="1"/>
</dbReference>
<dbReference type="InterPro" id="IPR043128">
    <property type="entry name" value="Rev_trsase/Diguanyl_cyclase"/>
</dbReference>
<gene>
    <name evidence="6" type="ORF">GPA25_05570</name>
</gene>
<proteinExistence type="predicted"/>